<name>A0A0A9G9E0_ARUDO</name>
<reference evidence="1" key="1">
    <citation type="submission" date="2014-09" db="EMBL/GenBank/DDBJ databases">
        <authorList>
            <person name="Magalhaes I.L.F."/>
            <person name="Oliveira U."/>
            <person name="Santos F.R."/>
            <person name="Vidigal T.H.D.A."/>
            <person name="Brescovit A.D."/>
            <person name="Santos A.J."/>
        </authorList>
    </citation>
    <scope>NUCLEOTIDE SEQUENCE</scope>
    <source>
        <tissue evidence="1">Shoot tissue taken approximately 20 cm above the soil surface</tissue>
    </source>
</reference>
<reference evidence="1" key="2">
    <citation type="journal article" date="2015" name="Data Brief">
        <title>Shoot transcriptome of the giant reed, Arundo donax.</title>
        <authorList>
            <person name="Barrero R.A."/>
            <person name="Guerrero F.D."/>
            <person name="Moolhuijzen P."/>
            <person name="Goolsby J.A."/>
            <person name="Tidwell J."/>
            <person name="Bellgard S.E."/>
            <person name="Bellgard M.I."/>
        </authorList>
    </citation>
    <scope>NUCLEOTIDE SEQUENCE</scope>
    <source>
        <tissue evidence="1">Shoot tissue taken approximately 20 cm above the soil surface</tissue>
    </source>
</reference>
<protein>
    <submittedName>
        <fullName evidence="1">Uncharacterized protein</fullName>
    </submittedName>
</protein>
<dbReference type="EMBL" id="GBRH01176201">
    <property type="protein sequence ID" value="JAE21695.1"/>
    <property type="molecule type" value="Transcribed_RNA"/>
</dbReference>
<evidence type="ECO:0000313" key="1">
    <source>
        <dbReference type="EMBL" id="JAE21695.1"/>
    </source>
</evidence>
<organism evidence="1">
    <name type="scientific">Arundo donax</name>
    <name type="common">Giant reed</name>
    <name type="synonym">Donax arundinaceus</name>
    <dbReference type="NCBI Taxonomy" id="35708"/>
    <lineage>
        <taxon>Eukaryota</taxon>
        <taxon>Viridiplantae</taxon>
        <taxon>Streptophyta</taxon>
        <taxon>Embryophyta</taxon>
        <taxon>Tracheophyta</taxon>
        <taxon>Spermatophyta</taxon>
        <taxon>Magnoliopsida</taxon>
        <taxon>Liliopsida</taxon>
        <taxon>Poales</taxon>
        <taxon>Poaceae</taxon>
        <taxon>PACMAD clade</taxon>
        <taxon>Arundinoideae</taxon>
        <taxon>Arundineae</taxon>
        <taxon>Arundo</taxon>
    </lineage>
</organism>
<accession>A0A0A9G9E0</accession>
<sequence length="10" mass="1056">MSSYKEGPGT</sequence>
<proteinExistence type="predicted"/>